<organism evidence="6 7">
    <name type="scientific">Ridgeia piscesae</name>
    <name type="common">Tubeworm</name>
    <dbReference type="NCBI Taxonomy" id="27915"/>
    <lineage>
        <taxon>Eukaryota</taxon>
        <taxon>Metazoa</taxon>
        <taxon>Spiralia</taxon>
        <taxon>Lophotrochozoa</taxon>
        <taxon>Annelida</taxon>
        <taxon>Polychaeta</taxon>
        <taxon>Sedentaria</taxon>
        <taxon>Canalipalpata</taxon>
        <taxon>Sabellida</taxon>
        <taxon>Siboglinidae</taxon>
        <taxon>Ridgeia</taxon>
    </lineage>
</organism>
<dbReference type="PRINTS" id="PR00053">
    <property type="entry name" value="FORKHEAD"/>
</dbReference>
<feature type="region of interest" description="Disordered" evidence="4">
    <location>
        <begin position="165"/>
        <end position="195"/>
    </location>
</feature>
<dbReference type="InterPro" id="IPR036388">
    <property type="entry name" value="WH-like_DNA-bd_sf"/>
</dbReference>
<name>A0AAD9NLH9_RIDPI</name>
<feature type="domain" description="Fork-head" evidence="5">
    <location>
        <begin position="196"/>
        <end position="288"/>
    </location>
</feature>
<dbReference type="GO" id="GO:0000978">
    <property type="term" value="F:RNA polymerase II cis-regulatory region sequence-specific DNA binding"/>
    <property type="evidence" value="ECO:0007669"/>
    <property type="project" value="TreeGrafter"/>
</dbReference>
<dbReference type="CDD" id="cd20035">
    <property type="entry name" value="FH_FOXQ2-like"/>
    <property type="match status" value="1"/>
</dbReference>
<dbReference type="AlphaFoldDB" id="A0AAD9NLH9"/>
<feature type="DNA-binding region" description="Fork-head" evidence="3">
    <location>
        <begin position="196"/>
        <end position="288"/>
    </location>
</feature>
<dbReference type="PANTHER" id="PTHR11829:SF343">
    <property type="entry name" value="FORK-HEAD DOMAIN-CONTAINING PROTEIN"/>
    <property type="match status" value="1"/>
</dbReference>
<dbReference type="InterPro" id="IPR047519">
    <property type="entry name" value="FH_FOXQ2-like"/>
</dbReference>
<dbReference type="PANTHER" id="PTHR11829">
    <property type="entry name" value="FORKHEAD BOX PROTEIN"/>
    <property type="match status" value="1"/>
</dbReference>
<feature type="region of interest" description="Disordered" evidence="4">
    <location>
        <begin position="296"/>
        <end position="318"/>
    </location>
</feature>
<reference evidence="6" key="1">
    <citation type="journal article" date="2023" name="Mol. Biol. Evol.">
        <title>Third-Generation Sequencing Reveals the Adaptive Role of the Epigenome in Three Deep-Sea Polychaetes.</title>
        <authorList>
            <person name="Perez M."/>
            <person name="Aroh O."/>
            <person name="Sun Y."/>
            <person name="Lan Y."/>
            <person name="Juniper S.K."/>
            <person name="Young C.R."/>
            <person name="Angers B."/>
            <person name="Qian P.Y."/>
        </authorList>
    </citation>
    <scope>NUCLEOTIDE SEQUENCE</scope>
    <source>
        <strain evidence="6">R07B-5</strain>
    </source>
</reference>
<dbReference type="InterPro" id="IPR030456">
    <property type="entry name" value="TF_fork_head_CS_2"/>
</dbReference>
<comment type="subcellular location">
    <subcellularLocation>
        <location evidence="3">Nucleus</location>
    </subcellularLocation>
</comment>
<evidence type="ECO:0000313" key="7">
    <source>
        <dbReference type="Proteomes" id="UP001209878"/>
    </source>
</evidence>
<dbReference type="InterPro" id="IPR001766">
    <property type="entry name" value="Fork_head_dom"/>
</dbReference>
<evidence type="ECO:0000256" key="4">
    <source>
        <dbReference type="SAM" id="MobiDB-lite"/>
    </source>
</evidence>
<dbReference type="PROSITE" id="PS50039">
    <property type="entry name" value="FORK_HEAD_3"/>
    <property type="match status" value="1"/>
</dbReference>
<feature type="compositionally biased region" description="Polar residues" evidence="4">
    <location>
        <begin position="165"/>
        <end position="192"/>
    </location>
</feature>
<dbReference type="Pfam" id="PF00250">
    <property type="entry name" value="Forkhead"/>
    <property type="match status" value="1"/>
</dbReference>
<evidence type="ECO:0000259" key="5">
    <source>
        <dbReference type="PROSITE" id="PS50039"/>
    </source>
</evidence>
<comment type="caution">
    <text evidence="6">The sequence shown here is derived from an EMBL/GenBank/DDBJ whole genome shotgun (WGS) entry which is preliminary data.</text>
</comment>
<dbReference type="Proteomes" id="UP001209878">
    <property type="component" value="Unassembled WGS sequence"/>
</dbReference>
<evidence type="ECO:0000256" key="3">
    <source>
        <dbReference type="PROSITE-ProRule" id="PRU00089"/>
    </source>
</evidence>
<keyword evidence="1 3" id="KW-0238">DNA-binding</keyword>
<protein>
    <recommendedName>
        <fullName evidence="5">Fork-head domain-containing protein</fullName>
    </recommendedName>
</protein>
<gene>
    <name evidence="6" type="ORF">NP493_936g00000</name>
</gene>
<evidence type="ECO:0000256" key="2">
    <source>
        <dbReference type="ARBA" id="ARBA00023242"/>
    </source>
</evidence>
<dbReference type="GO" id="GO:0005634">
    <property type="term" value="C:nucleus"/>
    <property type="evidence" value="ECO:0007669"/>
    <property type="project" value="UniProtKB-SubCell"/>
</dbReference>
<dbReference type="GO" id="GO:0009653">
    <property type="term" value="P:anatomical structure morphogenesis"/>
    <property type="evidence" value="ECO:0007669"/>
    <property type="project" value="TreeGrafter"/>
</dbReference>
<keyword evidence="2 3" id="KW-0539">Nucleus</keyword>
<keyword evidence="7" id="KW-1185">Reference proteome</keyword>
<dbReference type="Gene3D" id="1.10.10.10">
    <property type="entry name" value="Winged helix-like DNA-binding domain superfamily/Winged helix DNA-binding domain"/>
    <property type="match status" value="1"/>
</dbReference>
<dbReference type="GO" id="GO:0030154">
    <property type="term" value="P:cell differentiation"/>
    <property type="evidence" value="ECO:0007669"/>
    <property type="project" value="TreeGrafter"/>
</dbReference>
<dbReference type="EMBL" id="JAODUO010000937">
    <property type="protein sequence ID" value="KAK2172706.1"/>
    <property type="molecule type" value="Genomic_DNA"/>
</dbReference>
<dbReference type="InterPro" id="IPR018122">
    <property type="entry name" value="TF_fork_head_CS_1"/>
</dbReference>
<dbReference type="InterPro" id="IPR036390">
    <property type="entry name" value="WH_DNA-bd_sf"/>
</dbReference>
<proteinExistence type="predicted"/>
<dbReference type="GO" id="GO:0000981">
    <property type="term" value="F:DNA-binding transcription factor activity, RNA polymerase II-specific"/>
    <property type="evidence" value="ECO:0007669"/>
    <property type="project" value="TreeGrafter"/>
</dbReference>
<feature type="compositionally biased region" description="Polar residues" evidence="4">
    <location>
        <begin position="296"/>
        <end position="310"/>
    </location>
</feature>
<dbReference type="InterPro" id="IPR050211">
    <property type="entry name" value="FOX_domain-containing"/>
</dbReference>
<dbReference type="PROSITE" id="PS00657">
    <property type="entry name" value="FORK_HEAD_1"/>
    <property type="match status" value="1"/>
</dbReference>
<accession>A0AAD9NLH9</accession>
<evidence type="ECO:0000313" key="6">
    <source>
        <dbReference type="EMBL" id="KAK2172706.1"/>
    </source>
</evidence>
<dbReference type="SUPFAM" id="SSF46785">
    <property type="entry name" value="Winged helix' DNA-binding domain"/>
    <property type="match status" value="1"/>
</dbReference>
<evidence type="ECO:0000256" key="1">
    <source>
        <dbReference type="ARBA" id="ARBA00023125"/>
    </source>
</evidence>
<dbReference type="PROSITE" id="PS00658">
    <property type="entry name" value="FORK_HEAD_2"/>
    <property type="match status" value="1"/>
</dbReference>
<sequence length="390" mass="43040">MKRGLSVITYNPRLVDHCANHCVKRTLSEDTAVNSRKHNSNNNHSFLNGAATTETNGIPPKPDSAILHREATHRPEIEPQLTMEDCIRNVAVADLISPINRNWSVNECRFLVGNRTVIGKSPLLSESQNATSGSSFVEFPSRFTTSDSSGNSSSGVFSDDHITSTVSDVETPRSPSLPVSSRNADTSESSTGDAGKPPQSYIALIAAAILGSPEKRLILADIYQHVLDNHPYYRSSSCAWRNSIRHNLSVNECFVKSGRARSGRGFYWSVHDACVSDFELGDFNRRQARSRVQYASRSLTGSRPAQSPLNLMSRAPPPPTSYVPMTSTPARGYLPQFPGYDHVSPSVLYNNYVPQSMTVSRTDLTSLHYPRWSQTEPCFTASSLPFFLPR</sequence>
<dbReference type="SMART" id="SM00339">
    <property type="entry name" value="FH"/>
    <property type="match status" value="1"/>
</dbReference>